<evidence type="ECO:0000256" key="5">
    <source>
        <dbReference type="ARBA" id="ARBA00023136"/>
    </source>
</evidence>
<sequence length="140" mass="15929">MKKLVIQILLFGVVGVTTLAVDTLVTSILYYIAKMPAFMASGIGFLSGFCVNFPMNRKRVFNHSEDDRFSLKSQICLYALLSFFNLMATSTAVDLLVKMNILEIQWAKIVTTIVFAVWNFLVFKLFIFSKKVSHEERQDA</sequence>
<dbReference type="InterPro" id="IPR007267">
    <property type="entry name" value="GtrA_DPMS_TM"/>
</dbReference>
<proteinExistence type="inferred from homology"/>
<keyword evidence="5 6" id="KW-0472">Membrane</keyword>
<dbReference type="Pfam" id="PF04138">
    <property type="entry name" value="GtrA_DPMS_TM"/>
    <property type="match status" value="1"/>
</dbReference>
<evidence type="ECO:0000256" key="3">
    <source>
        <dbReference type="ARBA" id="ARBA00022692"/>
    </source>
</evidence>
<evidence type="ECO:0000313" key="8">
    <source>
        <dbReference type="EMBL" id="XDN89787.1"/>
    </source>
</evidence>
<dbReference type="EMBL" id="CP158487">
    <property type="protein sequence ID" value="XDN89787.1"/>
    <property type="molecule type" value="Genomic_DNA"/>
</dbReference>
<name>A0AB39JCU2_9BACT</name>
<keyword evidence="3 6" id="KW-0812">Transmembrane</keyword>
<feature type="transmembrane region" description="Helical" evidence="6">
    <location>
        <begin position="109"/>
        <end position="128"/>
    </location>
</feature>
<evidence type="ECO:0000256" key="2">
    <source>
        <dbReference type="ARBA" id="ARBA00009399"/>
    </source>
</evidence>
<dbReference type="GO" id="GO:0005886">
    <property type="term" value="C:plasma membrane"/>
    <property type="evidence" value="ECO:0007669"/>
    <property type="project" value="TreeGrafter"/>
</dbReference>
<gene>
    <name evidence="8" type="ORF">TM074_03745</name>
</gene>
<dbReference type="PANTHER" id="PTHR38459:SF1">
    <property type="entry name" value="PROPHAGE BACTOPRENOL-LINKED GLUCOSE TRANSLOCASE HOMOLOG"/>
    <property type="match status" value="1"/>
</dbReference>
<evidence type="ECO:0000259" key="7">
    <source>
        <dbReference type="Pfam" id="PF04138"/>
    </source>
</evidence>
<comment type="similarity">
    <text evidence="2">Belongs to the GtrA family.</text>
</comment>
<comment type="subcellular location">
    <subcellularLocation>
        <location evidence="1">Membrane</location>
        <topology evidence="1">Multi-pass membrane protein</topology>
    </subcellularLocation>
</comment>
<evidence type="ECO:0000256" key="4">
    <source>
        <dbReference type="ARBA" id="ARBA00022989"/>
    </source>
</evidence>
<protein>
    <submittedName>
        <fullName evidence="8">GtrA family protein</fullName>
    </submittedName>
</protein>
<feature type="transmembrane region" description="Helical" evidence="6">
    <location>
        <begin position="30"/>
        <end position="54"/>
    </location>
</feature>
<dbReference type="AlphaFoldDB" id="A0AB39JCU2"/>
<dbReference type="InterPro" id="IPR051401">
    <property type="entry name" value="GtrA_CellWall_Glycosyl"/>
</dbReference>
<organism evidence="8">
    <name type="scientific">Candidatus Nanosynbacter sp. TM7-074</name>
    <dbReference type="NCBI Taxonomy" id="3158573"/>
    <lineage>
        <taxon>Bacteria</taxon>
        <taxon>Candidatus Saccharimonadota</taxon>
        <taxon>Candidatus Saccharimonadia</taxon>
        <taxon>Candidatus Nanosynbacterales</taxon>
        <taxon>Candidatus Nanosynbacteraceae</taxon>
        <taxon>Candidatus Nanosynbacter</taxon>
    </lineage>
</organism>
<dbReference type="PANTHER" id="PTHR38459">
    <property type="entry name" value="PROPHAGE BACTOPRENOL-LINKED GLUCOSE TRANSLOCASE HOMOLOG"/>
    <property type="match status" value="1"/>
</dbReference>
<dbReference type="RefSeq" id="WP_369000356.1">
    <property type="nucleotide sequence ID" value="NZ_CP158487.1"/>
</dbReference>
<accession>A0AB39JCU2</accession>
<evidence type="ECO:0000256" key="6">
    <source>
        <dbReference type="SAM" id="Phobius"/>
    </source>
</evidence>
<feature type="transmembrane region" description="Helical" evidence="6">
    <location>
        <begin position="75"/>
        <end position="97"/>
    </location>
</feature>
<keyword evidence="4 6" id="KW-1133">Transmembrane helix</keyword>
<dbReference type="GO" id="GO:0000271">
    <property type="term" value="P:polysaccharide biosynthetic process"/>
    <property type="evidence" value="ECO:0007669"/>
    <property type="project" value="InterPro"/>
</dbReference>
<evidence type="ECO:0000256" key="1">
    <source>
        <dbReference type="ARBA" id="ARBA00004141"/>
    </source>
</evidence>
<feature type="domain" description="GtrA/DPMS transmembrane" evidence="7">
    <location>
        <begin position="11"/>
        <end position="128"/>
    </location>
</feature>
<reference evidence="8" key="1">
    <citation type="submission" date="2024-06" db="EMBL/GenBank/DDBJ databases">
        <authorList>
            <person name="Atkinson C."/>
            <person name="McLean J."/>
            <person name="Gallagher L."/>
            <person name="Bor B."/>
            <person name="Mougous J."/>
        </authorList>
    </citation>
    <scope>NUCLEOTIDE SEQUENCE</scope>
    <source>
        <strain evidence="8">TM7-074</strain>
    </source>
</reference>